<dbReference type="HOGENOM" id="CLU_219984_0_0_9"/>
<organism evidence="2 3">
    <name type="scientific">Clostridium botulinum (strain Langeland / NCTC 10281 / Type F)</name>
    <dbReference type="NCBI Taxonomy" id="441772"/>
    <lineage>
        <taxon>Bacteria</taxon>
        <taxon>Bacillati</taxon>
        <taxon>Bacillota</taxon>
        <taxon>Clostridia</taxon>
        <taxon>Eubacteriales</taxon>
        <taxon>Clostridiaceae</taxon>
        <taxon>Clostridium</taxon>
    </lineage>
</organism>
<keyword evidence="1" id="KW-0732">Signal</keyword>
<accession>A7GFR6</accession>
<evidence type="ECO:0000256" key="1">
    <source>
        <dbReference type="SAM" id="SignalP"/>
    </source>
</evidence>
<sequence>MKKALIVTMLVAATMVGSTASVFAAEKTKASTVEKNKF</sequence>
<reference evidence="3" key="1">
    <citation type="submission" date="2007-06" db="EMBL/GenBank/DDBJ databases">
        <authorList>
            <person name="Brinkac L.M."/>
            <person name="Daugherty S."/>
            <person name="Dodson R.J."/>
            <person name="Madupu R."/>
            <person name="Brown J.L."/>
            <person name="Bruce D."/>
            <person name="Detter C."/>
            <person name="Munk C."/>
            <person name="Smith L.A."/>
            <person name="Smith T.J."/>
            <person name="White O."/>
            <person name="Brettin T.S."/>
        </authorList>
    </citation>
    <scope>NUCLEOTIDE SEQUENCE [LARGE SCALE GENOMIC DNA]</scope>
    <source>
        <strain evidence="3">Langeland / NCTC 10281 / Type F</strain>
    </source>
</reference>
<feature type="chain" id="PRO_5002709341" evidence="1">
    <location>
        <begin position="25"/>
        <end position="38"/>
    </location>
</feature>
<evidence type="ECO:0000313" key="3">
    <source>
        <dbReference type="Proteomes" id="UP000002410"/>
    </source>
</evidence>
<gene>
    <name evidence="2" type="ordered locus">CLI_2383</name>
</gene>
<feature type="signal peptide" evidence="1">
    <location>
        <begin position="1"/>
        <end position="24"/>
    </location>
</feature>
<evidence type="ECO:0000313" key="2">
    <source>
        <dbReference type="EMBL" id="ABS39738.1"/>
    </source>
</evidence>
<protein>
    <submittedName>
        <fullName evidence="2">Uncharacterized protein</fullName>
    </submittedName>
</protein>
<name>A7GFR6_CLOBL</name>
<proteinExistence type="predicted"/>
<dbReference type="AlphaFoldDB" id="A7GFR6"/>
<dbReference type="Proteomes" id="UP000002410">
    <property type="component" value="Chromosome"/>
</dbReference>
<dbReference type="KEGG" id="cbf:CLI_2383"/>
<dbReference type="EMBL" id="CP000728">
    <property type="protein sequence ID" value="ABS39738.1"/>
    <property type="molecule type" value="Genomic_DNA"/>
</dbReference>